<protein>
    <recommendedName>
        <fullName evidence="1">non-specific serine/threonine protein kinase</fullName>
        <ecNumber evidence="1">2.7.11.1</ecNumber>
    </recommendedName>
</protein>
<dbReference type="Pfam" id="PF02260">
    <property type="entry name" value="FATC"/>
    <property type="match status" value="1"/>
</dbReference>
<dbReference type="GO" id="GO:0005634">
    <property type="term" value="C:nucleus"/>
    <property type="evidence" value="ECO:0007669"/>
    <property type="project" value="TreeGrafter"/>
</dbReference>
<keyword evidence="4" id="KW-0418">Kinase</keyword>
<dbReference type="InterPro" id="IPR036940">
    <property type="entry name" value="PI3/4_kinase_cat_sf"/>
</dbReference>
<dbReference type="PROSITE" id="PS51190">
    <property type="entry name" value="FATC"/>
    <property type="match status" value="1"/>
</dbReference>
<dbReference type="EC" id="2.7.11.1" evidence="1"/>
<evidence type="ECO:0000259" key="9">
    <source>
        <dbReference type="PROSITE" id="PS51190"/>
    </source>
</evidence>
<evidence type="ECO:0000313" key="11">
    <source>
        <dbReference type="Proteomes" id="UP001146120"/>
    </source>
</evidence>
<dbReference type="PANTHER" id="PTHR11139:SF71">
    <property type="entry name" value="SERINE_THREONINE-PROTEIN KINASE SMG1"/>
    <property type="match status" value="1"/>
</dbReference>
<dbReference type="InterPro" id="IPR018936">
    <property type="entry name" value="PI3/4_kinase_CS"/>
</dbReference>
<gene>
    <name evidence="10" type="ORF">N0F65_009790</name>
</gene>
<dbReference type="SMART" id="SM01343">
    <property type="entry name" value="FATC"/>
    <property type="match status" value="1"/>
</dbReference>
<dbReference type="Gene3D" id="3.30.1010.10">
    <property type="entry name" value="Phosphatidylinositol 3-kinase Catalytic Subunit, Chain A, domain 4"/>
    <property type="match status" value="1"/>
</dbReference>
<dbReference type="SMART" id="SM00146">
    <property type="entry name" value="PI3Kc"/>
    <property type="match status" value="1"/>
</dbReference>
<accession>A0AAV2YR88</accession>
<dbReference type="InterPro" id="IPR000403">
    <property type="entry name" value="PI3/4_kinase_cat_dom"/>
</dbReference>
<keyword evidence="2" id="KW-0808">Transferase</keyword>
<dbReference type="PROSITE" id="PS00916">
    <property type="entry name" value="PI3_4_KINASE_2"/>
    <property type="match status" value="1"/>
</dbReference>
<evidence type="ECO:0000259" key="8">
    <source>
        <dbReference type="PROSITE" id="PS51189"/>
    </source>
</evidence>
<dbReference type="PANTHER" id="PTHR11139">
    <property type="entry name" value="ATAXIA TELANGIECTASIA MUTATED ATM -RELATED"/>
    <property type="match status" value="1"/>
</dbReference>
<reference evidence="10" key="2">
    <citation type="journal article" date="2023" name="Microbiol Resour">
        <title>Decontamination and Annotation of the Draft Genome Sequence of the Oomycete Lagenidium giganteum ARSEF 373.</title>
        <authorList>
            <person name="Morgan W.R."/>
            <person name="Tartar A."/>
        </authorList>
    </citation>
    <scope>NUCLEOTIDE SEQUENCE</scope>
    <source>
        <strain evidence="10">ARSEF 373</strain>
    </source>
</reference>
<proteinExistence type="predicted"/>
<evidence type="ECO:0000256" key="1">
    <source>
        <dbReference type="ARBA" id="ARBA00012513"/>
    </source>
</evidence>
<dbReference type="GO" id="GO:0005524">
    <property type="term" value="F:ATP binding"/>
    <property type="evidence" value="ECO:0007669"/>
    <property type="project" value="UniProtKB-KW"/>
</dbReference>
<keyword evidence="6" id="KW-0175">Coiled coil</keyword>
<evidence type="ECO:0000256" key="2">
    <source>
        <dbReference type="ARBA" id="ARBA00022679"/>
    </source>
</evidence>
<evidence type="ECO:0000259" key="7">
    <source>
        <dbReference type="PROSITE" id="PS50290"/>
    </source>
</evidence>
<evidence type="ECO:0000256" key="3">
    <source>
        <dbReference type="ARBA" id="ARBA00022741"/>
    </source>
</evidence>
<dbReference type="SUPFAM" id="SSF56112">
    <property type="entry name" value="Protein kinase-like (PK-like)"/>
    <property type="match status" value="1"/>
</dbReference>
<keyword evidence="3" id="KW-0547">Nucleotide-binding</keyword>
<feature type="coiled-coil region" evidence="6">
    <location>
        <begin position="1513"/>
        <end position="1540"/>
    </location>
</feature>
<dbReference type="PROSITE" id="PS50290">
    <property type="entry name" value="PI3_4_KINASE_3"/>
    <property type="match status" value="1"/>
</dbReference>
<feature type="non-terminal residue" evidence="10">
    <location>
        <position position="1"/>
    </location>
</feature>
<evidence type="ECO:0000313" key="10">
    <source>
        <dbReference type="EMBL" id="DAZ97522.1"/>
    </source>
</evidence>
<dbReference type="GO" id="GO:0000184">
    <property type="term" value="P:nuclear-transcribed mRNA catabolic process, nonsense-mediated decay"/>
    <property type="evidence" value="ECO:0007669"/>
    <property type="project" value="TreeGrafter"/>
</dbReference>
<feature type="domain" description="PI3K/PI4K catalytic" evidence="7">
    <location>
        <begin position="540"/>
        <end position="877"/>
    </location>
</feature>
<dbReference type="InterPro" id="IPR014009">
    <property type="entry name" value="PIK_FAT"/>
</dbReference>
<dbReference type="EMBL" id="DAKRPA010000133">
    <property type="protein sequence ID" value="DAZ97522.1"/>
    <property type="molecule type" value="Genomic_DNA"/>
</dbReference>
<dbReference type="GO" id="GO:0004674">
    <property type="term" value="F:protein serine/threonine kinase activity"/>
    <property type="evidence" value="ECO:0007669"/>
    <property type="project" value="UniProtKB-EC"/>
</dbReference>
<evidence type="ECO:0000256" key="6">
    <source>
        <dbReference type="SAM" id="Coils"/>
    </source>
</evidence>
<organism evidence="10 11">
    <name type="scientific">Lagenidium giganteum</name>
    <dbReference type="NCBI Taxonomy" id="4803"/>
    <lineage>
        <taxon>Eukaryota</taxon>
        <taxon>Sar</taxon>
        <taxon>Stramenopiles</taxon>
        <taxon>Oomycota</taxon>
        <taxon>Peronosporomycetes</taxon>
        <taxon>Pythiales</taxon>
        <taxon>Pythiaceae</taxon>
    </lineage>
</organism>
<dbReference type="InterPro" id="IPR003152">
    <property type="entry name" value="FATC_dom"/>
</dbReference>
<dbReference type="PROSITE" id="PS51189">
    <property type="entry name" value="FAT"/>
    <property type="match status" value="1"/>
</dbReference>
<comment type="caution">
    <text evidence="10">The sequence shown here is derived from an EMBL/GenBank/DDBJ whole genome shotgun (WGS) entry which is preliminary data.</text>
</comment>
<keyword evidence="5" id="KW-0067">ATP-binding</keyword>
<dbReference type="InterPro" id="IPR011009">
    <property type="entry name" value="Kinase-like_dom_sf"/>
</dbReference>
<name>A0AAV2YR88_9STRA</name>
<dbReference type="Proteomes" id="UP001146120">
    <property type="component" value="Unassembled WGS sequence"/>
</dbReference>
<keyword evidence="11" id="KW-1185">Reference proteome</keyword>
<feature type="domain" description="FAT" evidence="8">
    <location>
        <begin position="1"/>
        <end position="307"/>
    </location>
</feature>
<reference evidence="10" key="1">
    <citation type="submission" date="2022-11" db="EMBL/GenBank/DDBJ databases">
        <authorList>
            <person name="Morgan W.R."/>
            <person name="Tartar A."/>
        </authorList>
    </citation>
    <scope>NUCLEOTIDE SEQUENCE</scope>
    <source>
        <strain evidence="10">ARSEF 373</strain>
    </source>
</reference>
<feature type="domain" description="FATC" evidence="9">
    <location>
        <begin position="1845"/>
        <end position="1877"/>
    </location>
</feature>
<dbReference type="Gene3D" id="1.10.1070.11">
    <property type="entry name" value="Phosphatidylinositol 3-/4-kinase, catalytic domain"/>
    <property type="match status" value="1"/>
</dbReference>
<sequence length="1877" mass="208602">FFEESNVVVSRELETVKATCLARLARIATHSDAAMLSSISLPNVQNDWQDLVASEFYKGLMTVENDGIKFAGECYFAASKLRPQSAAAWRQFSDWCYERSKEGLEGIVALGGYIQLSSDEENDLAALLANANVAESDRAELEHAFCLCVENGSVLIRRRKAFEQLCSQRISESDSFACVERLLELYDQVHTRVFRFHRLAALGYGSFLKVAHTAATTQQGQSDNVTVCLRLLRLITKFGAEKALADVFSSQIETTPVAPWCQIVPQLLSRVEHPIPAISLLVTRMLKRISAYAPHLVVYPAVVDSMSKISKAGLNRKSALDDVLAKLKHASPGLVHGIGLFVSELRRISVLWDESWINTLTKISTDVARRSSTLEKESARVEKNATLSVDEKRELATRKLVAIMKPVLVSLERLWNETAGASQAQATLTPHERSFLHHYGAMIHDGLSRFRACCGDQVEGPAAHAAWGDAKPTAELLWAPFAEVLKMLMASTARREQLPLLEISPSMASMALSPEINMPGMTTSQALTPSESRLVLIKSAQPVVTVLRTKTKPKRIEFIGSDGRAYRFLLKAREDLRLDERIMQFLKTINMFLRADDAAAVRGLNAQNYSVTPIAEDAGLIQMVPDVVPLFHVYTSWSDQSQLRSPQASPPSSIQQPPPPTAAFYSKLKQYGVADVSPNQRSRWPAPILKQVFHDLVMMMPRNVLQSELMRGSADSNDFWNKQARFSRSLAVMSVLGYLVGLGDRHLDNILLCKKSGEVVHIDYNVCFEKGLKLKVPEIVPFRLTPMLQDALGLTGVEGRFRAAFEHTLRVVRDPDSKEALLTLLEAFIYDPLADWRLDSDQHAFGDLKTRLEVNVNLSLFLSRAEERRQEATDFGVNFAAVTVALSNSIHSTRAELESVLEQCRIIAVSRNQVKSMAAAVDTLEAEVANVRSVWNSAHGELMKEKAQCEELTTKMTAFARECESRHQQIELWRGKAKSCSVISTTSLLENRLKESSLRTLCSEISNSLGLMSRQGKLKEVIDGAASKCVDLDAKLLRHVARLQDFVSSVQPHLTAYAAELQQMDEYVLLEDGVIDDVYQQWSVKCGQLLSTDDGNASEKENHSTPAVATGLSLLHESIQATEFLARWKGSGGAAADDNMLNTLGDKLNARVQDLSDALTSMRLSNAQCQRIMKLAGASWLVSSLEQWTTAVTEPAGASPLLAAMVVNKFMSALKSTLMLLDIISTPKGSIKRLHCKEMLELHHSHSNAPKAECLSEAYARELTAWLNQECKFTFEATETAIEQRWQEFERHEVAQAVPATTGPVERSLEAYTKVRTALRNLADDCTRTCLVHLQREGTKEWSAVWNKANNFHRGRICYIRWLSSSCSQLLDSSALTRKGLLEILSSRVAALSAMLQDQAQLESAVLEVAQQLEYVAAQLSSIPSAQHLHRKVQESYARLVSIFDFGRELADYVQGVSVIETSTRRSAIRMDVEKQIVLEVDKIGDALIHDVQASNSRVADKERHFADRNVVLKGLETQLLELKTQSHALQTQAAAAEQRLFLLADSSKEVVQSMIANVYEHARALLSVLKAFDKLKTPMKERVMAPANQDLVNTDNTRSTSFSFVESERLIKILSRSIRSVKYLDELGRVLEDHESKAAALHEVVGVLTEALLCFVQETRPHLNQYRPTSPNNIGKSPSFLEVAQTSAIGGSIQAGLEPLAKTAKIITAFSKLIEALAMERGGRERDSESRLRALPDGERLDSFIELSEQLLQNCLSLFFEATEMTNRYSLEGEAVVDSEDALEGEAIEDVTDNESSNELTLGLPADSELRLTHAQQKNQHGIQVLQRIDEKLSGLKDSSRDQQPMSIENQASWLIGEATSVDNLCMMYEGWTPWI</sequence>
<evidence type="ECO:0000256" key="5">
    <source>
        <dbReference type="ARBA" id="ARBA00022840"/>
    </source>
</evidence>
<dbReference type="InterPro" id="IPR050517">
    <property type="entry name" value="DDR_Repair_Kinase"/>
</dbReference>
<evidence type="ECO:0000256" key="4">
    <source>
        <dbReference type="ARBA" id="ARBA00022777"/>
    </source>
</evidence>
<dbReference type="Pfam" id="PF00454">
    <property type="entry name" value="PI3_PI4_kinase"/>
    <property type="match status" value="1"/>
</dbReference>